<feature type="transmembrane region" description="Helical" evidence="9">
    <location>
        <begin position="29"/>
        <end position="49"/>
    </location>
</feature>
<dbReference type="HAMAP" id="MF_00422">
    <property type="entry name" value="SecE"/>
    <property type="match status" value="1"/>
</dbReference>
<keyword evidence="7 9" id="KW-0811">Translocation</keyword>
<keyword evidence="6 9" id="KW-1133">Transmembrane helix</keyword>
<dbReference type="Pfam" id="PF00584">
    <property type="entry name" value="SecE"/>
    <property type="match status" value="1"/>
</dbReference>
<reference evidence="10 11" key="1">
    <citation type="journal article" date="2016" name="Nat. Commun.">
        <title>Thousands of microbial genomes shed light on interconnected biogeochemical processes in an aquifer system.</title>
        <authorList>
            <person name="Anantharaman K."/>
            <person name="Brown C.T."/>
            <person name="Hug L.A."/>
            <person name="Sharon I."/>
            <person name="Castelle C.J."/>
            <person name="Probst A.J."/>
            <person name="Thomas B.C."/>
            <person name="Singh A."/>
            <person name="Wilkins M.J."/>
            <person name="Karaoz U."/>
            <person name="Brodie E.L."/>
            <person name="Williams K.H."/>
            <person name="Hubbard S.S."/>
            <person name="Banfield J.F."/>
        </authorList>
    </citation>
    <scope>NUCLEOTIDE SEQUENCE [LARGE SCALE GENOMIC DNA]</scope>
</reference>
<comment type="subcellular location">
    <subcellularLocation>
        <location evidence="9">Cell membrane</location>
        <topology evidence="9">Single-pass membrane protein</topology>
    </subcellularLocation>
    <subcellularLocation>
        <location evidence="1">Membrane</location>
    </subcellularLocation>
</comment>
<dbReference type="GO" id="GO:0005886">
    <property type="term" value="C:plasma membrane"/>
    <property type="evidence" value="ECO:0007669"/>
    <property type="project" value="UniProtKB-SubCell"/>
</dbReference>
<comment type="function">
    <text evidence="9">Essential subunit of the Sec protein translocation channel SecYEG. Clamps together the 2 halves of SecY. May contact the channel plug during translocation.</text>
</comment>
<comment type="subunit">
    <text evidence="9">Component of the Sec protein translocase complex. Heterotrimer consisting of SecY, SecE and SecG subunits. The heterotrimers can form oligomers, although 1 heterotrimer is thought to be able to translocate proteins. Interacts with the ribosome. Interacts with SecDF, and other proteins may be involved. Interacts with SecA.</text>
</comment>
<sequence>MSLIAKLINYLKETRAELRHVNWPNRKTTIRLTLLVIGVSFAVAAYLGLFDKIFTSLLNIFIFK</sequence>
<dbReference type="PANTHER" id="PTHR33910:SF1">
    <property type="entry name" value="PROTEIN TRANSLOCASE SUBUNIT SECE"/>
    <property type="match status" value="1"/>
</dbReference>
<keyword evidence="8 9" id="KW-0472">Membrane</keyword>
<accession>A0A1G2LWA4</accession>
<evidence type="ECO:0000313" key="10">
    <source>
        <dbReference type="EMBL" id="OHA15906.1"/>
    </source>
</evidence>
<dbReference type="Gene3D" id="1.20.5.1030">
    <property type="entry name" value="Preprotein translocase secy subunit"/>
    <property type="match status" value="1"/>
</dbReference>
<evidence type="ECO:0000256" key="3">
    <source>
        <dbReference type="ARBA" id="ARBA00022475"/>
    </source>
</evidence>
<dbReference type="InterPro" id="IPR038379">
    <property type="entry name" value="SecE_sf"/>
</dbReference>
<dbReference type="GO" id="GO:0009306">
    <property type="term" value="P:protein secretion"/>
    <property type="evidence" value="ECO:0007669"/>
    <property type="project" value="UniProtKB-UniRule"/>
</dbReference>
<protein>
    <recommendedName>
        <fullName evidence="9">Protein translocase subunit SecE</fullName>
    </recommendedName>
</protein>
<organism evidence="10 11">
    <name type="scientific">Candidatus Tagabacteria bacterium RIFCSPLOWO2_01_FULL_42_9</name>
    <dbReference type="NCBI Taxonomy" id="1802296"/>
    <lineage>
        <taxon>Bacteria</taxon>
        <taxon>Candidatus Tagaibacteriota</taxon>
    </lineage>
</organism>
<comment type="caution">
    <text evidence="10">The sequence shown here is derived from an EMBL/GenBank/DDBJ whole genome shotgun (WGS) entry which is preliminary data.</text>
</comment>
<evidence type="ECO:0000256" key="9">
    <source>
        <dbReference type="HAMAP-Rule" id="MF_00422"/>
    </source>
</evidence>
<dbReference type="Proteomes" id="UP000178116">
    <property type="component" value="Unassembled WGS sequence"/>
</dbReference>
<evidence type="ECO:0000256" key="7">
    <source>
        <dbReference type="ARBA" id="ARBA00023010"/>
    </source>
</evidence>
<dbReference type="AlphaFoldDB" id="A0A1G2LWA4"/>
<dbReference type="PANTHER" id="PTHR33910">
    <property type="entry name" value="PROTEIN TRANSLOCASE SUBUNIT SECE"/>
    <property type="match status" value="1"/>
</dbReference>
<dbReference type="GO" id="GO:0043952">
    <property type="term" value="P:protein transport by the Sec complex"/>
    <property type="evidence" value="ECO:0007669"/>
    <property type="project" value="UniProtKB-UniRule"/>
</dbReference>
<keyword evidence="4 9" id="KW-0812">Transmembrane</keyword>
<dbReference type="InterPro" id="IPR001901">
    <property type="entry name" value="Translocase_SecE/Sec61-g"/>
</dbReference>
<evidence type="ECO:0000256" key="1">
    <source>
        <dbReference type="ARBA" id="ARBA00004370"/>
    </source>
</evidence>
<keyword evidence="3 9" id="KW-1003">Cell membrane</keyword>
<dbReference type="InterPro" id="IPR005807">
    <property type="entry name" value="SecE_bac"/>
</dbReference>
<comment type="similarity">
    <text evidence="9">Belongs to the SecE/SEC61-gamma family.</text>
</comment>
<evidence type="ECO:0000256" key="6">
    <source>
        <dbReference type="ARBA" id="ARBA00022989"/>
    </source>
</evidence>
<evidence type="ECO:0000256" key="4">
    <source>
        <dbReference type="ARBA" id="ARBA00022692"/>
    </source>
</evidence>
<proteinExistence type="inferred from homology"/>
<dbReference type="GO" id="GO:0008320">
    <property type="term" value="F:protein transmembrane transporter activity"/>
    <property type="evidence" value="ECO:0007669"/>
    <property type="project" value="UniProtKB-UniRule"/>
</dbReference>
<evidence type="ECO:0000256" key="2">
    <source>
        <dbReference type="ARBA" id="ARBA00022448"/>
    </source>
</evidence>
<dbReference type="GO" id="GO:0065002">
    <property type="term" value="P:intracellular protein transmembrane transport"/>
    <property type="evidence" value="ECO:0007669"/>
    <property type="project" value="UniProtKB-UniRule"/>
</dbReference>
<gene>
    <name evidence="9" type="primary">secE</name>
    <name evidence="10" type="ORF">A3A10_01800</name>
</gene>
<keyword evidence="2 9" id="KW-0813">Transport</keyword>
<dbReference type="NCBIfam" id="TIGR00964">
    <property type="entry name" value="secE_bact"/>
    <property type="match status" value="1"/>
</dbReference>
<evidence type="ECO:0000256" key="8">
    <source>
        <dbReference type="ARBA" id="ARBA00023136"/>
    </source>
</evidence>
<keyword evidence="5 9" id="KW-0653">Protein transport</keyword>
<dbReference type="EMBL" id="MHRA01000008">
    <property type="protein sequence ID" value="OHA15906.1"/>
    <property type="molecule type" value="Genomic_DNA"/>
</dbReference>
<name>A0A1G2LWA4_9BACT</name>
<dbReference type="GO" id="GO:0006605">
    <property type="term" value="P:protein targeting"/>
    <property type="evidence" value="ECO:0007669"/>
    <property type="project" value="UniProtKB-UniRule"/>
</dbReference>
<evidence type="ECO:0000313" key="11">
    <source>
        <dbReference type="Proteomes" id="UP000178116"/>
    </source>
</evidence>
<evidence type="ECO:0000256" key="5">
    <source>
        <dbReference type="ARBA" id="ARBA00022927"/>
    </source>
</evidence>